<dbReference type="STRING" id="1123062.SAMN02745775_11028"/>
<accession>A0A1I4DCM4</accession>
<feature type="transmembrane region" description="Helical" evidence="6">
    <location>
        <begin position="221"/>
        <end position="238"/>
    </location>
</feature>
<feature type="domain" description="EamA" evidence="7">
    <location>
        <begin position="162"/>
        <end position="291"/>
    </location>
</feature>
<evidence type="ECO:0000313" key="8">
    <source>
        <dbReference type="EMBL" id="SFK89866.1"/>
    </source>
</evidence>
<dbReference type="InterPro" id="IPR000620">
    <property type="entry name" value="EamA_dom"/>
</dbReference>
<dbReference type="InterPro" id="IPR037185">
    <property type="entry name" value="EmrE-like"/>
</dbReference>
<comment type="subcellular location">
    <subcellularLocation>
        <location evidence="1">Membrane</location>
        <topology evidence="1">Multi-pass membrane protein</topology>
    </subcellularLocation>
</comment>
<keyword evidence="3 6" id="KW-0812">Transmembrane</keyword>
<evidence type="ECO:0000259" key="7">
    <source>
        <dbReference type="Pfam" id="PF00892"/>
    </source>
</evidence>
<protein>
    <submittedName>
        <fullName evidence="8">EamA domain-containing membrane protein RarD</fullName>
    </submittedName>
</protein>
<keyword evidence="9" id="KW-1185">Reference proteome</keyword>
<feature type="transmembrane region" description="Helical" evidence="6">
    <location>
        <begin position="275"/>
        <end position="292"/>
    </location>
</feature>
<dbReference type="PANTHER" id="PTHR22911">
    <property type="entry name" value="ACYL-MALONYL CONDENSING ENZYME-RELATED"/>
    <property type="match status" value="1"/>
</dbReference>
<dbReference type="PANTHER" id="PTHR22911:SF6">
    <property type="entry name" value="SOLUTE CARRIER FAMILY 35 MEMBER G1"/>
    <property type="match status" value="1"/>
</dbReference>
<feature type="transmembrane region" description="Helical" evidence="6">
    <location>
        <begin position="193"/>
        <end position="215"/>
    </location>
</feature>
<evidence type="ECO:0000256" key="1">
    <source>
        <dbReference type="ARBA" id="ARBA00004141"/>
    </source>
</evidence>
<feature type="transmembrane region" description="Helical" evidence="6">
    <location>
        <begin position="158"/>
        <end position="181"/>
    </location>
</feature>
<proteinExistence type="inferred from homology"/>
<gene>
    <name evidence="8" type="ORF">SAMN02745775_11028</name>
</gene>
<reference evidence="8 9" key="1">
    <citation type="submission" date="2016-10" db="EMBL/GenBank/DDBJ databases">
        <authorList>
            <person name="de Groot N.N."/>
        </authorList>
    </citation>
    <scope>NUCLEOTIDE SEQUENCE [LARGE SCALE GENOMIC DNA]</scope>
    <source>
        <strain evidence="8 9">DSM 19981</strain>
    </source>
</reference>
<dbReference type="Proteomes" id="UP000199473">
    <property type="component" value="Unassembled WGS sequence"/>
</dbReference>
<comment type="similarity">
    <text evidence="2">Belongs to the drug/metabolite transporter (DMT) superfamily. 10 TMS drug/metabolite exporter (DME) (TC 2.A.7.3) family.</text>
</comment>
<keyword evidence="5 6" id="KW-0472">Membrane</keyword>
<evidence type="ECO:0000256" key="6">
    <source>
        <dbReference type="SAM" id="Phobius"/>
    </source>
</evidence>
<feature type="domain" description="EamA" evidence="7">
    <location>
        <begin position="9"/>
        <end position="146"/>
    </location>
</feature>
<feature type="transmembrane region" description="Helical" evidence="6">
    <location>
        <begin position="12"/>
        <end position="35"/>
    </location>
</feature>
<name>A0A1I4DCM4_9PROT</name>
<evidence type="ECO:0000313" key="9">
    <source>
        <dbReference type="Proteomes" id="UP000199473"/>
    </source>
</evidence>
<feature type="transmembrane region" description="Helical" evidence="6">
    <location>
        <begin position="250"/>
        <end position="269"/>
    </location>
</feature>
<keyword evidence="4 6" id="KW-1133">Transmembrane helix</keyword>
<feature type="transmembrane region" description="Helical" evidence="6">
    <location>
        <begin position="135"/>
        <end position="152"/>
    </location>
</feature>
<evidence type="ECO:0000256" key="2">
    <source>
        <dbReference type="ARBA" id="ARBA00009853"/>
    </source>
</evidence>
<sequence>MPLRHDLRRGIIFMLSACALFAFMSVLVKSLAGRVPFQEQMFFRSAFALPVVALIVLRRTGFGTGFTTVLKTKRFGGHLVRAASGVCATACSFYALGVLPLAEHQALTNATPLFVTILSIPFLGEKVGLHRAGAVLAGFLGILIIAFGQGAFTGDYGGAARMGIIAATTHGIFSAITTLMVRSLSATEASTTIVLWQSLLMTAIIGLALPFVWVTPSWQDMLILMAIGTLGGVAQTLLTEAWASAQVSALAPYSYSSLLWAILFGMVFFGDVPSLWTMAGASAIVAASLYIMHRELLRGRKKS</sequence>
<evidence type="ECO:0000256" key="4">
    <source>
        <dbReference type="ARBA" id="ARBA00022989"/>
    </source>
</evidence>
<evidence type="ECO:0000256" key="3">
    <source>
        <dbReference type="ARBA" id="ARBA00022692"/>
    </source>
</evidence>
<dbReference type="OrthoDB" id="9812899at2"/>
<dbReference type="RefSeq" id="WP_092961930.1">
    <property type="nucleotide sequence ID" value="NZ_FOSQ01000010.1"/>
</dbReference>
<dbReference type="GO" id="GO:0016020">
    <property type="term" value="C:membrane"/>
    <property type="evidence" value="ECO:0007669"/>
    <property type="project" value="UniProtKB-SubCell"/>
</dbReference>
<feature type="transmembrane region" description="Helical" evidence="6">
    <location>
        <begin position="79"/>
        <end position="100"/>
    </location>
</feature>
<dbReference type="SUPFAM" id="SSF103481">
    <property type="entry name" value="Multidrug resistance efflux transporter EmrE"/>
    <property type="match status" value="2"/>
</dbReference>
<organism evidence="8 9">
    <name type="scientific">Falsiroseomonas stagni DSM 19981</name>
    <dbReference type="NCBI Taxonomy" id="1123062"/>
    <lineage>
        <taxon>Bacteria</taxon>
        <taxon>Pseudomonadati</taxon>
        <taxon>Pseudomonadota</taxon>
        <taxon>Alphaproteobacteria</taxon>
        <taxon>Acetobacterales</taxon>
        <taxon>Roseomonadaceae</taxon>
        <taxon>Falsiroseomonas</taxon>
    </lineage>
</organism>
<dbReference type="EMBL" id="FOSQ01000010">
    <property type="protein sequence ID" value="SFK89866.1"/>
    <property type="molecule type" value="Genomic_DNA"/>
</dbReference>
<feature type="transmembrane region" description="Helical" evidence="6">
    <location>
        <begin position="41"/>
        <end position="58"/>
    </location>
</feature>
<dbReference type="Pfam" id="PF00892">
    <property type="entry name" value="EamA"/>
    <property type="match status" value="2"/>
</dbReference>
<feature type="transmembrane region" description="Helical" evidence="6">
    <location>
        <begin position="106"/>
        <end position="123"/>
    </location>
</feature>
<dbReference type="AlphaFoldDB" id="A0A1I4DCM4"/>
<evidence type="ECO:0000256" key="5">
    <source>
        <dbReference type="ARBA" id="ARBA00023136"/>
    </source>
</evidence>